<feature type="compositionally biased region" description="Basic and acidic residues" evidence="2">
    <location>
        <begin position="787"/>
        <end position="805"/>
    </location>
</feature>
<gene>
    <name evidence="3" type="ORF">ACHAW5_004301</name>
</gene>
<feature type="region of interest" description="Disordered" evidence="2">
    <location>
        <begin position="735"/>
        <end position="848"/>
    </location>
</feature>
<proteinExistence type="predicted"/>
<organism evidence="3 4">
    <name type="scientific">Stephanodiscus triporus</name>
    <dbReference type="NCBI Taxonomy" id="2934178"/>
    <lineage>
        <taxon>Eukaryota</taxon>
        <taxon>Sar</taxon>
        <taxon>Stramenopiles</taxon>
        <taxon>Ochrophyta</taxon>
        <taxon>Bacillariophyta</taxon>
        <taxon>Coscinodiscophyceae</taxon>
        <taxon>Thalassiosirophycidae</taxon>
        <taxon>Stephanodiscales</taxon>
        <taxon>Stephanodiscaceae</taxon>
        <taxon>Stephanodiscus</taxon>
    </lineage>
</organism>
<sequence length="965" mass="102399">MNNSSLPSSHPDFAGAMGGRALPPPPARPGMFGHLSRDSASYTSAASTASPYGGYADAILGGRYAAAAAAAVAEPLPPSLSQDLRRQDAMALGVFGDGVGQHHQHQASLLLEEKLLRLHHITEAELAARAFRDQVAAQEQQRQAQQQAAQQQQQAAQDERFIADSIDRIVALQEHQALQRLAAGGAAGGLGGSLGWLASQAQGGYSHAQQLQLAEEAAAIRERFAHGRAIEEDAARRHRAQQHRHQFQHQDHHSTIVGHGRGGLGGPGPGPGPGPGRNVTAIHSLAPSALNAGNDALARLLQLQQLSDEDLIQRAAEVQQNVVLREGLDPRSGAAGRVAAESLLERQFLEAHLLRGGVVGGGLGGLSRFQPGGAERAGPVAAVTARSIWGGDDGHRQQMSLDPIHQAYIDASLARRGLGNPPSHNVGNNFRPGLGHPAVAAGGSHPQQPSNLIPQQPYQQPLRYFMNGTEVDMDGNPFPIANEGNDSNVISRFISAVTQRVPEIGPALAVLLPQGKDPTLIGHEFMNVVDAAAALLRSIQERCARSNDDVTFDLHRRITGCIALIESNSVDLGLEGAPPRAVSALAPPPPMAHAGIVPPLSAMRPGAYQSLLGGGAAAGGMVLYPIHEEQLAMAHRHHQHHQASVISYQSVIPPEGNVALASLKGNNNVSQHGVTNSESPVDDNMPMMAMYKSNKKAAKRAMKAEKRKRKPKLVHKVNALLKTVDPPSKKLVHHTLFKGGFDPNKVAESSRLPESEIPDCSTPSDPTKEAPQEKPASPKTSGGSSTKSDDAKESAEAYDNDERSQPTKKRRAVDQSNDDDDNDNDYNSIPVDNIYQKNGKVKNDNKHGPHGDVIEKLFDCVVKPSTDNIDENEAKSKLSADDACNGGPPLSEGAIDKSVEPSPQEVVSKSVEDAAGDHDANDARPHGPRTESESSVITEDSEKRATTDVDVHLGAASVLLDLMGK</sequence>
<feature type="region of interest" description="Disordered" evidence="2">
    <location>
        <begin position="1"/>
        <end position="35"/>
    </location>
</feature>
<evidence type="ECO:0000256" key="2">
    <source>
        <dbReference type="SAM" id="MobiDB-lite"/>
    </source>
</evidence>
<keyword evidence="4" id="KW-1185">Reference proteome</keyword>
<protein>
    <submittedName>
        <fullName evidence="3">Uncharacterized protein</fullName>
    </submittedName>
</protein>
<keyword evidence="1" id="KW-0175">Coiled coil</keyword>
<reference evidence="3 4" key="1">
    <citation type="submission" date="2024-10" db="EMBL/GenBank/DDBJ databases">
        <title>Updated reference genomes for cyclostephanoid diatoms.</title>
        <authorList>
            <person name="Roberts W.R."/>
            <person name="Alverson A.J."/>
        </authorList>
    </citation>
    <scope>NUCLEOTIDE SEQUENCE [LARGE SCALE GENOMIC DNA]</scope>
    <source>
        <strain evidence="3 4">AJA276-08</strain>
    </source>
</reference>
<name>A0ABD3QJ08_9STRA</name>
<feature type="coiled-coil region" evidence="1">
    <location>
        <begin position="121"/>
        <end position="155"/>
    </location>
</feature>
<comment type="caution">
    <text evidence="3">The sequence shown here is derived from an EMBL/GenBank/DDBJ whole genome shotgun (WGS) entry which is preliminary data.</text>
</comment>
<feature type="compositionally biased region" description="Basic and acidic residues" evidence="2">
    <location>
        <begin position="910"/>
        <end position="932"/>
    </location>
</feature>
<dbReference type="AlphaFoldDB" id="A0ABD3QJ08"/>
<dbReference type="Proteomes" id="UP001530315">
    <property type="component" value="Unassembled WGS sequence"/>
</dbReference>
<dbReference type="EMBL" id="JALLAZ020000250">
    <property type="protein sequence ID" value="KAL3799521.1"/>
    <property type="molecule type" value="Genomic_DNA"/>
</dbReference>
<feature type="compositionally biased region" description="Low complexity" evidence="2">
    <location>
        <begin position="774"/>
        <end position="786"/>
    </location>
</feature>
<feature type="region of interest" description="Disordered" evidence="2">
    <location>
        <begin position="871"/>
        <end position="949"/>
    </location>
</feature>
<feature type="compositionally biased region" description="Basic residues" evidence="2">
    <location>
        <begin position="236"/>
        <end position="247"/>
    </location>
</feature>
<accession>A0ABD3QJ08</accession>
<feature type="region of interest" description="Disordered" evidence="2">
    <location>
        <begin position="234"/>
        <end position="278"/>
    </location>
</feature>
<feature type="compositionally biased region" description="Basic and acidic residues" evidence="2">
    <location>
        <begin position="940"/>
        <end position="949"/>
    </location>
</feature>
<evidence type="ECO:0000313" key="3">
    <source>
        <dbReference type="EMBL" id="KAL3799521.1"/>
    </source>
</evidence>
<evidence type="ECO:0000313" key="4">
    <source>
        <dbReference type="Proteomes" id="UP001530315"/>
    </source>
</evidence>
<evidence type="ECO:0000256" key="1">
    <source>
        <dbReference type="SAM" id="Coils"/>
    </source>
</evidence>